<sequence>MFGQHFSWLCLICAILGSLRLAEGYQIETTGPLGTCPEGHEYVNGLCFTINRCPDEYYLKSDGLCYRKEPLPCPFESTTEEVITTTTEEPATTTEEPTTTTTTEEPTTTTTTEEPSTTTTTEEPTTTTTTEEPTTTTTTEEPTTTTTTEEPTTTVPPIVDPPPDEQVRCPPGSIFFNEQCRKIVCTEGEYYAGRCLSPACPTGTVWHGKRCQPPGYITTILEIDNVIHNSHEYTVVTENVNKIEHNILAPSQTETLPPSPITETTTRGGSWYLPPISTTEPTITTSSTTEAYPDSVPPSGCCLVKSPRICRNYAPNWVCSSRDLKLCDPKVCTRPIIYLKPPHIVESDDPPFLIMPPNPPQLVCSTPECKEGDMLNCSGCKYNRRETCSAGCYNYFCPAGICEFMNSEEFCALYPGGFGCNKRDGCIWNWCTEKCH</sequence>
<evidence type="ECO:0000256" key="1">
    <source>
        <dbReference type="SAM" id="MobiDB-lite"/>
    </source>
</evidence>
<name>B4NKT9_DROWI</name>
<dbReference type="EMBL" id="CH964272">
    <property type="protein sequence ID" value="EDW84150.2"/>
    <property type="molecule type" value="Genomic_DNA"/>
</dbReference>
<dbReference type="STRING" id="7260.B4NKT9"/>
<dbReference type="eggNOG" id="ENOG502S4MQ">
    <property type="taxonomic scope" value="Eukaryota"/>
</dbReference>
<dbReference type="KEGG" id="dwi:6650697"/>
<evidence type="ECO:0000256" key="2">
    <source>
        <dbReference type="SAM" id="SignalP"/>
    </source>
</evidence>
<feature type="region of interest" description="Disordered" evidence="1">
    <location>
        <begin position="79"/>
        <end position="164"/>
    </location>
</feature>
<proteinExistence type="predicted"/>
<protein>
    <recommendedName>
        <fullName evidence="5">Chitin-binding type-2 domain-containing protein</fullName>
    </recommendedName>
</protein>
<dbReference type="OrthoDB" id="7250310at2759"/>
<dbReference type="AlphaFoldDB" id="B4NKT9"/>
<evidence type="ECO:0000313" key="4">
    <source>
        <dbReference type="Proteomes" id="UP000007798"/>
    </source>
</evidence>
<organism evidence="3 4">
    <name type="scientific">Drosophila willistoni</name>
    <name type="common">Fruit fly</name>
    <dbReference type="NCBI Taxonomy" id="7260"/>
    <lineage>
        <taxon>Eukaryota</taxon>
        <taxon>Metazoa</taxon>
        <taxon>Ecdysozoa</taxon>
        <taxon>Arthropoda</taxon>
        <taxon>Hexapoda</taxon>
        <taxon>Insecta</taxon>
        <taxon>Pterygota</taxon>
        <taxon>Neoptera</taxon>
        <taxon>Endopterygota</taxon>
        <taxon>Diptera</taxon>
        <taxon>Brachycera</taxon>
        <taxon>Muscomorpha</taxon>
        <taxon>Ephydroidea</taxon>
        <taxon>Drosophilidae</taxon>
        <taxon>Drosophila</taxon>
        <taxon>Sophophora</taxon>
    </lineage>
</organism>
<keyword evidence="4" id="KW-1185">Reference proteome</keyword>
<evidence type="ECO:0000313" key="3">
    <source>
        <dbReference type="EMBL" id="EDW84150.2"/>
    </source>
</evidence>
<feature type="compositionally biased region" description="Polar residues" evidence="1">
    <location>
        <begin position="252"/>
        <end position="268"/>
    </location>
</feature>
<evidence type="ECO:0008006" key="5">
    <source>
        <dbReference type="Google" id="ProtNLM"/>
    </source>
</evidence>
<dbReference type="InParanoid" id="B4NKT9"/>
<gene>
    <name evidence="3" type="primary">Dwil\GK13982</name>
    <name evidence="3" type="ORF">Dwil_GK13982</name>
</gene>
<reference evidence="3 4" key="1">
    <citation type="journal article" date="2007" name="Nature">
        <title>Evolution of genes and genomes on the Drosophila phylogeny.</title>
        <authorList>
            <consortium name="Drosophila 12 Genomes Consortium"/>
            <person name="Clark A.G."/>
            <person name="Eisen M.B."/>
            <person name="Smith D.R."/>
            <person name="Bergman C.M."/>
            <person name="Oliver B."/>
            <person name="Markow T.A."/>
            <person name="Kaufman T.C."/>
            <person name="Kellis M."/>
            <person name="Gelbart W."/>
            <person name="Iyer V.N."/>
            <person name="Pollard D.A."/>
            <person name="Sackton T.B."/>
            <person name="Larracuente A.M."/>
            <person name="Singh N.D."/>
            <person name="Abad J.P."/>
            <person name="Abt D.N."/>
            <person name="Adryan B."/>
            <person name="Aguade M."/>
            <person name="Akashi H."/>
            <person name="Anderson W.W."/>
            <person name="Aquadro C.F."/>
            <person name="Ardell D.H."/>
            <person name="Arguello R."/>
            <person name="Artieri C.G."/>
            <person name="Barbash D.A."/>
            <person name="Barker D."/>
            <person name="Barsanti P."/>
            <person name="Batterham P."/>
            <person name="Batzoglou S."/>
            <person name="Begun D."/>
            <person name="Bhutkar A."/>
            <person name="Blanco E."/>
            <person name="Bosak S.A."/>
            <person name="Bradley R.K."/>
            <person name="Brand A.D."/>
            <person name="Brent M.R."/>
            <person name="Brooks A.N."/>
            <person name="Brown R.H."/>
            <person name="Butlin R.K."/>
            <person name="Caggese C."/>
            <person name="Calvi B.R."/>
            <person name="Bernardo de Carvalho A."/>
            <person name="Caspi A."/>
            <person name="Castrezana S."/>
            <person name="Celniker S.E."/>
            <person name="Chang J.L."/>
            <person name="Chapple C."/>
            <person name="Chatterji S."/>
            <person name="Chinwalla A."/>
            <person name="Civetta A."/>
            <person name="Clifton S.W."/>
            <person name="Comeron J.M."/>
            <person name="Costello J.C."/>
            <person name="Coyne J.A."/>
            <person name="Daub J."/>
            <person name="David R.G."/>
            <person name="Delcher A.L."/>
            <person name="Delehaunty K."/>
            <person name="Do C.B."/>
            <person name="Ebling H."/>
            <person name="Edwards K."/>
            <person name="Eickbush T."/>
            <person name="Evans J.D."/>
            <person name="Filipski A."/>
            <person name="Findeiss S."/>
            <person name="Freyhult E."/>
            <person name="Fulton L."/>
            <person name="Fulton R."/>
            <person name="Garcia A.C."/>
            <person name="Gardiner A."/>
            <person name="Garfield D.A."/>
            <person name="Garvin B.E."/>
            <person name="Gibson G."/>
            <person name="Gilbert D."/>
            <person name="Gnerre S."/>
            <person name="Godfrey J."/>
            <person name="Good R."/>
            <person name="Gotea V."/>
            <person name="Gravely B."/>
            <person name="Greenberg A.J."/>
            <person name="Griffiths-Jones S."/>
            <person name="Gross S."/>
            <person name="Guigo R."/>
            <person name="Gustafson E.A."/>
            <person name="Haerty W."/>
            <person name="Hahn M.W."/>
            <person name="Halligan D.L."/>
            <person name="Halpern A.L."/>
            <person name="Halter G.M."/>
            <person name="Han M.V."/>
            <person name="Heger A."/>
            <person name="Hillier L."/>
            <person name="Hinrichs A.S."/>
            <person name="Holmes I."/>
            <person name="Hoskins R.A."/>
            <person name="Hubisz M.J."/>
            <person name="Hultmark D."/>
            <person name="Huntley M.A."/>
            <person name="Jaffe D.B."/>
            <person name="Jagadeeshan S."/>
            <person name="Jeck W.R."/>
            <person name="Johnson J."/>
            <person name="Jones C.D."/>
            <person name="Jordan W.C."/>
            <person name="Karpen G.H."/>
            <person name="Kataoka E."/>
            <person name="Keightley P.D."/>
            <person name="Kheradpour P."/>
            <person name="Kirkness E.F."/>
            <person name="Koerich L.B."/>
            <person name="Kristiansen K."/>
            <person name="Kudrna D."/>
            <person name="Kulathinal R.J."/>
            <person name="Kumar S."/>
            <person name="Kwok R."/>
            <person name="Lander E."/>
            <person name="Langley C.H."/>
            <person name="Lapoint R."/>
            <person name="Lazzaro B.P."/>
            <person name="Lee S.J."/>
            <person name="Levesque L."/>
            <person name="Li R."/>
            <person name="Lin C.F."/>
            <person name="Lin M.F."/>
            <person name="Lindblad-Toh K."/>
            <person name="Llopart A."/>
            <person name="Long M."/>
            <person name="Low L."/>
            <person name="Lozovsky E."/>
            <person name="Lu J."/>
            <person name="Luo M."/>
            <person name="Machado C.A."/>
            <person name="Makalowski W."/>
            <person name="Marzo M."/>
            <person name="Matsuda M."/>
            <person name="Matzkin L."/>
            <person name="McAllister B."/>
            <person name="McBride C.S."/>
            <person name="McKernan B."/>
            <person name="McKernan K."/>
            <person name="Mendez-Lago M."/>
            <person name="Minx P."/>
            <person name="Mollenhauer M.U."/>
            <person name="Montooth K."/>
            <person name="Mount S.M."/>
            <person name="Mu X."/>
            <person name="Myers E."/>
            <person name="Negre B."/>
            <person name="Newfeld S."/>
            <person name="Nielsen R."/>
            <person name="Noor M.A."/>
            <person name="O'Grady P."/>
            <person name="Pachter L."/>
            <person name="Papaceit M."/>
            <person name="Parisi M.J."/>
            <person name="Parisi M."/>
            <person name="Parts L."/>
            <person name="Pedersen J.S."/>
            <person name="Pesole G."/>
            <person name="Phillippy A.M."/>
            <person name="Ponting C.P."/>
            <person name="Pop M."/>
            <person name="Porcelli D."/>
            <person name="Powell J.R."/>
            <person name="Prohaska S."/>
            <person name="Pruitt K."/>
            <person name="Puig M."/>
            <person name="Quesneville H."/>
            <person name="Ram K.R."/>
            <person name="Rand D."/>
            <person name="Rasmussen M.D."/>
            <person name="Reed L.K."/>
            <person name="Reenan R."/>
            <person name="Reily A."/>
            <person name="Remington K.A."/>
            <person name="Rieger T.T."/>
            <person name="Ritchie M.G."/>
            <person name="Robin C."/>
            <person name="Rogers Y.H."/>
            <person name="Rohde C."/>
            <person name="Rozas J."/>
            <person name="Rubenfield M.J."/>
            <person name="Ruiz A."/>
            <person name="Russo S."/>
            <person name="Salzberg S.L."/>
            <person name="Sanchez-Gracia A."/>
            <person name="Saranga D.J."/>
            <person name="Sato H."/>
            <person name="Schaeffer S.W."/>
            <person name="Schatz M.C."/>
            <person name="Schlenke T."/>
            <person name="Schwartz R."/>
            <person name="Segarra C."/>
            <person name="Singh R.S."/>
            <person name="Sirot L."/>
            <person name="Sirota M."/>
            <person name="Sisneros N.B."/>
            <person name="Smith C.D."/>
            <person name="Smith T.F."/>
            <person name="Spieth J."/>
            <person name="Stage D.E."/>
            <person name="Stark A."/>
            <person name="Stephan W."/>
            <person name="Strausberg R.L."/>
            <person name="Strempel S."/>
            <person name="Sturgill D."/>
            <person name="Sutton G."/>
            <person name="Sutton G.G."/>
            <person name="Tao W."/>
            <person name="Teichmann S."/>
            <person name="Tobari Y.N."/>
            <person name="Tomimura Y."/>
            <person name="Tsolas J.M."/>
            <person name="Valente V.L."/>
            <person name="Venter E."/>
            <person name="Venter J.C."/>
            <person name="Vicario S."/>
            <person name="Vieira F.G."/>
            <person name="Vilella A.J."/>
            <person name="Villasante A."/>
            <person name="Walenz B."/>
            <person name="Wang J."/>
            <person name="Wasserman M."/>
            <person name="Watts T."/>
            <person name="Wilson D."/>
            <person name="Wilson R.K."/>
            <person name="Wing R.A."/>
            <person name="Wolfner M.F."/>
            <person name="Wong A."/>
            <person name="Wong G.K."/>
            <person name="Wu C.I."/>
            <person name="Wu G."/>
            <person name="Yamamoto D."/>
            <person name="Yang H.P."/>
            <person name="Yang S.P."/>
            <person name="Yorke J.A."/>
            <person name="Yoshida K."/>
            <person name="Zdobnov E."/>
            <person name="Zhang P."/>
            <person name="Zhang Y."/>
            <person name="Zimin A.V."/>
            <person name="Baldwin J."/>
            <person name="Abdouelleil A."/>
            <person name="Abdulkadir J."/>
            <person name="Abebe A."/>
            <person name="Abera B."/>
            <person name="Abreu J."/>
            <person name="Acer S.C."/>
            <person name="Aftuck L."/>
            <person name="Alexander A."/>
            <person name="An P."/>
            <person name="Anderson E."/>
            <person name="Anderson S."/>
            <person name="Arachi H."/>
            <person name="Azer M."/>
            <person name="Bachantsang P."/>
            <person name="Barry A."/>
            <person name="Bayul T."/>
            <person name="Berlin A."/>
            <person name="Bessette D."/>
            <person name="Bloom T."/>
            <person name="Blye J."/>
            <person name="Boguslavskiy L."/>
            <person name="Bonnet C."/>
            <person name="Boukhgalter B."/>
            <person name="Bourzgui I."/>
            <person name="Brown A."/>
            <person name="Cahill P."/>
            <person name="Channer S."/>
            <person name="Cheshatsang Y."/>
            <person name="Chuda L."/>
            <person name="Citroen M."/>
            <person name="Collymore A."/>
            <person name="Cooke P."/>
            <person name="Costello M."/>
            <person name="D'Aco K."/>
            <person name="Daza R."/>
            <person name="De Haan G."/>
            <person name="DeGray S."/>
            <person name="DeMaso C."/>
            <person name="Dhargay N."/>
            <person name="Dooley K."/>
            <person name="Dooley E."/>
            <person name="Doricent M."/>
            <person name="Dorje P."/>
            <person name="Dorjee K."/>
            <person name="Dupes A."/>
            <person name="Elong R."/>
            <person name="Falk J."/>
            <person name="Farina A."/>
            <person name="Faro S."/>
            <person name="Ferguson D."/>
            <person name="Fisher S."/>
            <person name="Foley C.D."/>
            <person name="Franke A."/>
            <person name="Friedrich D."/>
            <person name="Gadbois L."/>
            <person name="Gearin G."/>
            <person name="Gearin C.R."/>
            <person name="Giannoukos G."/>
            <person name="Goode T."/>
            <person name="Graham J."/>
            <person name="Grandbois E."/>
            <person name="Grewal S."/>
            <person name="Gyaltsen K."/>
            <person name="Hafez N."/>
            <person name="Hagos B."/>
            <person name="Hall J."/>
            <person name="Henson C."/>
            <person name="Hollinger A."/>
            <person name="Honan T."/>
            <person name="Huard M.D."/>
            <person name="Hughes L."/>
            <person name="Hurhula B."/>
            <person name="Husby M.E."/>
            <person name="Kamat A."/>
            <person name="Kanga B."/>
            <person name="Kashin S."/>
            <person name="Khazanovich D."/>
            <person name="Kisner P."/>
            <person name="Lance K."/>
            <person name="Lara M."/>
            <person name="Lee W."/>
            <person name="Lennon N."/>
            <person name="Letendre F."/>
            <person name="LeVine R."/>
            <person name="Lipovsky A."/>
            <person name="Liu X."/>
            <person name="Liu J."/>
            <person name="Liu S."/>
            <person name="Lokyitsang T."/>
            <person name="Lokyitsang Y."/>
            <person name="Lubonja R."/>
            <person name="Lui A."/>
            <person name="MacDonald P."/>
            <person name="Magnisalis V."/>
            <person name="Maru K."/>
            <person name="Matthews C."/>
            <person name="McCusker W."/>
            <person name="McDonough S."/>
            <person name="Mehta T."/>
            <person name="Meldrim J."/>
            <person name="Meneus L."/>
            <person name="Mihai O."/>
            <person name="Mihalev A."/>
            <person name="Mihova T."/>
            <person name="Mittelman R."/>
            <person name="Mlenga V."/>
            <person name="Montmayeur A."/>
            <person name="Mulrain L."/>
            <person name="Navidi A."/>
            <person name="Naylor J."/>
            <person name="Negash T."/>
            <person name="Nguyen T."/>
            <person name="Nguyen N."/>
            <person name="Nicol R."/>
            <person name="Norbu C."/>
            <person name="Norbu N."/>
            <person name="Novod N."/>
            <person name="O'Neill B."/>
            <person name="Osman S."/>
            <person name="Markiewicz E."/>
            <person name="Oyono O.L."/>
            <person name="Patti C."/>
            <person name="Phunkhang P."/>
            <person name="Pierre F."/>
            <person name="Priest M."/>
            <person name="Raghuraman S."/>
            <person name="Rege F."/>
            <person name="Reyes R."/>
            <person name="Rise C."/>
            <person name="Rogov P."/>
            <person name="Ross K."/>
            <person name="Ryan E."/>
            <person name="Settipalli S."/>
            <person name="Shea T."/>
            <person name="Sherpa N."/>
            <person name="Shi L."/>
            <person name="Shih D."/>
            <person name="Sparrow T."/>
            <person name="Spaulding J."/>
            <person name="Stalker J."/>
            <person name="Stange-Thomann N."/>
            <person name="Stavropoulos S."/>
            <person name="Stone C."/>
            <person name="Strader C."/>
            <person name="Tesfaye S."/>
            <person name="Thomson T."/>
            <person name="Thoulutsang Y."/>
            <person name="Thoulutsang D."/>
            <person name="Topham K."/>
            <person name="Topping I."/>
            <person name="Tsamla T."/>
            <person name="Vassiliev H."/>
            <person name="Vo A."/>
            <person name="Wangchuk T."/>
            <person name="Wangdi T."/>
            <person name="Weiand M."/>
            <person name="Wilkinson J."/>
            <person name="Wilson A."/>
            <person name="Yadav S."/>
            <person name="Young G."/>
            <person name="Yu Q."/>
            <person name="Zembek L."/>
            <person name="Zhong D."/>
            <person name="Zimmer A."/>
            <person name="Zwirko Z."/>
            <person name="Jaffe D.B."/>
            <person name="Alvarez P."/>
            <person name="Brockman W."/>
            <person name="Butler J."/>
            <person name="Chin C."/>
            <person name="Gnerre S."/>
            <person name="Grabherr M."/>
            <person name="Kleber M."/>
            <person name="Mauceli E."/>
            <person name="MacCallum I."/>
        </authorList>
    </citation>
    <scope>NUCLEOTIDE SEQUENCE [LARGE SCALE GENOMIC DNA]</scope>
    <source>
        <strain evidence="4">Tucson 14030-0811.24</strain>
    </source>
</reference>
<dbReference type="Proteomes" id="UP000007798">
    <property type="component" value="Unassembled WGS sequence"/>
</dbReference>
<keyword evidence="2" id="KW-0732">Signal</keyword>
<feature type="compositionally biased region" description="Low complexity" evidence="1">
    <location>
        <begin position="79"/>
        <end position="157"/>
    </location>
</feature>
<accession>B4NKT9</accession>
<dbReference type="HOGENOM" id="CLU_044400_0_0_1"/>
<dbReference type="FunCoup" id="B4NKT9">
    <property type="interactions" value="2"/>
</dbReference>
<feature type="chain" id="PRO_5006458489" description="Chitin-binding type-2 domain-containing protein" evidence="2">
    <location>
        <begin position="25"/>
        <end position="436"/>
    </location>
</feature>
<feature type="signal peptide" evidence="2">
    <location>
        <begin position="1"/>
        <end position="24"/>
    </location>
</feature>
<feature type="region of interest" description="Disordered" evidence="1">
    <location>
        <begin position="252"/>
        <end position="275"/>
    </location>
</feature>